<dbReference type="GO" id="GO:0005829">
    <property type="term" value="C:cytosol"/>
    <property type="evidence" value="ECO:0007669"/>
    <property type="project" value="TreeGrafter"/>
</dbReference>
<protein>
    <submittedName>
        <fullName evidence="4">Pyrimidine-specific ribonucleoside hydrolase RihB</fullName>
        <ecNumber evidence="4">3.2.2.8</ecNumber>
    </submittedName>
</protein>
<reference evidence="4 5" key="1">
    <citation type="submission" date="2019-02" db="EMBL/GenBank/DDBJ databases">
        <title>Deep-cultivation of Planctomycetes and their phenomic and genomic characterization uncovers novel biology.</title>
        <authorList>
            <person name="Wiegand S."/>
            <person name="Jogler M."/>
            <person name="Boedeker C."/>
            <person name="Pinto D."/>
            <person name="Vollmers J."/>
            <person name="Rivas-Marin E."/>
            <person name="Kohn T."/>
            <person name="Peeters S.H."/>
            <person name="Heuer A."/>
            <person name="Rast P."/>
            <person name="Oberbeckmann S."/>
            <person name="Bunk B."/>
            <person name="Jeske O."/>
            <person name="Meyerdierks A."/>
            <person name="Storesund J.E."/>
            <person name="Kallscheuer N."/>
            <person name="Luecker S."/>
            <person name="Lage O.M."/>
            <person name="Pohl T."/>
            <person name="Merkel B.J."/>
            <person name="Hornburger P."/>
            <person name="Mueller R.-W."/>
            <person name="Bruemmer F."/>
            <person name="Labrenz M."/>
            <person name="Spormann A.M."/>
            <person name="Op Den Camp H."/>
            <person name="Overmann J."/>
            <person name="Amann R."/>
            <person name="Jetten M.S.M."/>
            <person name="Mascher T."/>
            <person name="Medema M.H."/>
            <person name="Devos D.P."/>
            <person name="Kaster A.-K."/>
            <person name="Ovreas L."/>
            <person name="Rohde M."/>
            <person name="Galperin M.Y."/>
            <person name="Jogler C."/>
        </authorList>
    </citation>
    <scope>NUCLEOTIDE SEQUENCE [LARGE SCALE GENOMIC DNA]</scope>
    <source>
        <strain evidence="4 5">Poly59</strain>
    </source>
</reference>
<dbReference type="GO" id="GO:0006152">
    <property type="term" value="P:purine nucleoside catabolic process"/>
    <property type="evidence" value="ECO:0007669"/>
    <property type="project" value="TreeGrafter"/>
</dbReference>
<sequence>MNRKIIIDCDPGIDDAIAIAIALFDPRLDVLAITATAGTVDAEQATRNVTSIVNQLDPARYPRIGMATPPSDAPVSDDSHLNGPDGLGDCRFDVPSRQNPTPSEKIICELVNQYPDEVTLVCLGPLTNLARLCRRDPSVIPMINNVVISGGSVGYPGNATPVAERNMFFDPGSAEEVFASATTKSLVPLDVTEEVLFGVDLLEHLPDKSTKAGQLLHKLLPFAFRTAHQKLGRELIPLYDATTLLSIVEPDLFQWEGMAGRVETKGELTRGVTVFDQRLRPEWPMNMEVAIEVDADEAQAAIKRALRYTGRHA</sequence>
<proteinExistence type="predicted"/>
<evidence type="ECO:0000256" key="2">
    <source>
        <dbReference type="ARBA" id="ARBA00023295"/>
    </source>
</evidence>
<dbReference type="EMBL" id="SJPX01000001">
    <property type="protein sequence ID" value="TWU58210.1"/>
    <property type="molecule type" value="Genomic_DNA"/>
</dbReference>
<dbReference type="InterPro" id="IPR015910">
    <property type="entry name" value="I/U_nuclsd_hydro_CS"/>
</dbReference>
<dbReference type="RefSeq" id="WP_146532983.1">
    <property type="nucleotide sequence ID" value="NZ_SJPX01000001.1"/>
</dbReference>
<gene>
    <name evidence="4" type="primary">rihB</name>
    <name evidence="4" type="ORF">Poly59_11200</name>
</gene>
<dbReference type="GO" id="GO:0045437">
    <property type="term" value="F:uridine nucleosidase activity"/>
    <property type="evidence" value="ECO:0007669"/>
    <property type="project" value="UniProtKB-ARBA"/>
</dbReference>
<dbReference type="SUPFAM" id="SSF53590">
    <property type="entry name" value="Nucleoside hydrolase"/>
    <property type="match status" value="1"/>
</dbReference>
<evidence type="ECO:0000313" key="4">
    <source>
        <dbReference type="EMBL" id="TWU58210.1"/>
    </source>
</evidence>
<organism evidence="4 5">
    <name type="scientific">Rubripirellula reticaptiva</name>
    <dbReference type="NCBI Taxonomy" id="2528013"/>
    <lineage>
        <taxon>Bacteria</taxon>
        <taxon>Pseudomonadati</taxon>
        <taxon>Planctomycetota</taxon>
        <taxon>Planctomycetia</taxon>
        <taxon>Pirellulales</taxon>
        <taxon>Pirellulaceae</taxon>
        <taxon>Rubripirellula</taxon>
    </lineage>
</organism>
<keyword evidence="2 4" id="KW-0326">Glycosidase</keyword>
<evidence type="ECO:0000259" key="3">
    <source>
        <dbReference type="Pfam" id="PF01156"/>
    </source>
</evidence>
<name>A0A5C6FC65_9BACT</name>
<evidence type="ECO:0000313" key="5">
    <source>
        <dbReference type="Proteomes" id="UP000317977"/>
    </source>
</evidence>
<dbReference type="PANTHER" id="PTHR12304">
    <property type="entry name" value="INOSINE-URIDINE PREFERRING NUCLEOSIDE HYDROLASE"/>
    <property type="match status" value="1"/>
</dbReference>
<dbReference type="OrthoDB" id="9797882at2"/>
<dbReference type="InterPro" id="IPR023186">
    <property type="entry name" value="IUNH"/>
</dbReference>
<dbReference type="EC" id="3.2.2.8" evidence="4"/>
<dbReference type="Pfam" id="PF01156">
    <property type="entry name" value="IU_nuc_hydro"/>
    <property type="match status" value="1"/>
</dbReference>
<keyword evidence="1 4" id="KW-0378">Hydrolase</keyword>
<dbReference type="InterPro" id="IPR001910">
    <property type="entry name" value="Inosine/uridine_hydrolase_dom"/>
</dbReference>
<dbReference type="Proteomes" id="UP000317977">
    <property type="component" value="Unassembled WGS sequence"/>
</dbReference>
<dbReference type="PANTHER" id="PTHR12304:SF4">
    <property type="entry name" value="URIDINE NUCLEOSIDASE"/>
    <property type="match status" value="1"/>
</dbReference>
<keyword evidence="5" id="KW-1185">Reference proteome</keyword>
<dbReference type="InterPro" id="IPR036452">
    <property type="entry name" value="Ribo_hydro-like"/>
</dbReference>
<dbReference type="AlphaFoldDB" id="A0A5C6FC65"/>
<dbReference type="PROSITE" id="PS01247">
    <property type="entry name" value="IUNH"/>
    <property type="match status" value="1"/>
</dbReference>
<accession>A0A5C6FC65</accession>
<dbReference type="Gene3D" id="3.90.245.10">
    <property type="entry name" value="Ribonucleoside hydrolase-like"/>
    <property type="match status" value="1"/>
</dbReference>
<dbReference type="CDD" id="cd00455">
    <property type="entry name" value="nuc_hydro"/>
    <property type="match status" value="1"/>
</dbReference>
<feature type="domain" description="Inosine/uridine-preferring nucleoside hydrolase" evidence="3">
    <location>
        <begin position="5"/>
        <end position="297"/>
    </location>
</feature>
<evidence type="ECO:0000256" key="1">
    <source>
        <dbReference type="ARBA" id="ARBA00022801"/>
    </source>
</evidence>
<dbReference type="GO" id="GO:0008477">
    <property type="term" value="F:purine nucleosidase activity"/>
    <property type="evidence" value="ECO:0007669"/>
    <property type="project" value="TreeGrafter"/>
</dbReference>
<comment type="caution">
    <text evidence="4">The sequence shown here is derived from an EMBL/GenBank/DDBJ whole genome shotgun (WGS) entry which is preliminary data.</text>
</comment>